<sequence length="127" mass="14134">MASFLVLTFAMSTTFYTCTKVIPVFLQKLYILMREAAYNAYRRSSYVLTYSIISLLPPALPLSLAPPRLLLLITPPLSPTPLPAPLLSPRRDDSGVVNLCLRVVVSDLYPPSSFLFRLHLPLRVAVA</sequence>
<gene>
    <name evidence="2" type="ORF">PIB30_073746</name>
</gene>
<organism evidence="2 3">
    <name type="scientific">Stylosanthes scabra</name>
    <dbReference type="NCBI Taxonomy" id="79078"/>
    <lineage>
        <taxon>Eukaryota</taxon>
        <taxon>Viridiplantae</taxon>
        <taxon>Streptophyta</taxon>
        <taxon>Embryophyta</taxon>
        <taxon>Tracheophyta</taxon>
        <taxon>Spermatophyta</taxon>
        <taxon>Magnoliopsida</taxon>
        <taxon>eudicotyledons</taxon>
        <taxon>Gunneridae</taxon>
        <taxon>Pentapetalae</taxon>
        <taxon>rosids</taxon>
        <taxon>fabids</taxon>
        <taxon>Fabales</taxon>
        <taxon>Fabaceae</taxon>
        <taxon>Papilionoideae</taxon>
        <taxon>50 kb inversion clade</taxon>
        <taxon>dalbergioids sensu lato</taxon>
        <taxon>Dalbergieae</taxon>
        <taxon>Pterocarpus clade</taxon>
        <taxon>Stylosanthes</taxon>
    </lineage>
</organism>
<keyword evidence="1" id="KW-1133">Transmembrane helix</keyword>
<accession>A0ABU6XRK7</accession>
<feature type="transmembrane region" description="Helical" evidence="1">
    <location>
        <begin position="6"/>
        <end position="26"/>
    </location>
</feature>
<name>A0ABU6XRK7_9FABA</name>
<evidence type="ECO:0000313" key="2">
    <source>
        <dbReference type="EMBL" id="MED6199203.1"/>
    </source>
</evidence>
<keyword evidence="3" id="KW-1185">Reference proteome</keyword>
<comment type="caution">
    <text evidence="2">The sequence shown here is derived from an EMBL/GenBank/DDBJ whole genome shotgun (WGS) entry which is preliminary data.</text>
</comment>
<protein>
    <submittedName>
        <fullName evidence="2">Uncharacterized protein</fullName>
    </submittedName>
</protein>
<keyword evidence="1" id="KW-0812">Transmembrane</keyword>
<feature type="transmembrane region" description="Helical" evidence="1">
    <location>
        <begin position="47"/>
        <end position="65"/>
    </location>
</feature>
<keyword evidence="1" id="KW-0472">Membrane</keyword>
<dbReference type="EMBL" id="JASCZI010212350">
    <property type="protein sequence ID" value="MED6199203.1"/>
    <property type="molecule type" value="Genomic_DNA"/>
</dbReference>
<reference evidence="2 3" key="1">
    <citation type="journal article" date="2023" name="Plants (Basel)">
        <title>Bridging the Gap: Combining Genomics and Transcriptomics Approaches to Understand Stylosanthes scabra, an Orphan Legume from the Brazilian Caatinga.</title>
        <authorList>
            <person name="Ferreira-Neto J.R.C."/>
            <person name="da Silva M.D."/>
            <person name="Binneck E."/>
            <person name="de Melo N.F."/>
            <person name="da Silva R.H."/>
            <person name="de Melo A.L.T.M."/>
            <person name="Pandolfi V."/>
            <person name="Bustamante F.O."/>
            <person name="Brasileiro-Vidal A.C."/>
            <person name="Benko-Iseppon A.M."/>
        </authorList>
    </citation>
    <scope>NUCLEOTIDE SEQUENCE [LARGE SCALE GENOMIC DNA]</scope>
    <source>
        <tissue evidence="2">Leaves</tissue>
    </source>
</reference>
<feature type="non-terminal residue" evidence="2">
    <location>
        <position position="127"/>
    </location>
</feature>
<evidence type="ECO:0000256" key="1">
    <source>
        <dbReference type="SAM" id="Phobius"/>
    </source>
</evidence>
<proteinExistence type="predicted"/>
<dbReference type="Proteomes" id="UP001341840">
    <property type="component" value="Unassembled WGS sequence"/>
</dbReference>
<evidence type="ECO:0000313" key="3">
    <source>
        <dbReference type="Proteomes" id="UP001341840"/>
    </source>
</evidence>